<accession>A0A518DXR5</accession>
<dbReference type="EMBL" id="CP036433">
    <property type="protein sequence ID" value="QDU96639.1"/>
    <property type="molecule type" value="Genomic_DNA"/>
</dbReference>
<proteinExistence type="predicted"/>
<feature type="chain" id="PRO_5022005624" description="DUF5117 domain-containing protein" evidence="2">
    <location>
        <begin position="29"/>
        <end position="945"/>
    </location>
</feature>
<evidence type="ECO:0000313" key="5">
    <source>
        <dbReference type="EMBL" id="QDU96639.1"/>
    </source>
</evidence>
<reference evidence="5 6" key="1">
    <citation type="submission" date="2019-02" db="EMBL/GenBank/DDBJ databases">
        <title>Deep-cultivation of Planctomycetes and their phenomic and genomic characterization uncovers novel biology.</title>
        <authorList>
            <person name="Wiegand S."/>
            <person name="Jogler M."/>
            <person name="Boedeker C."/>
            <person name="Pinto D."/>
            <person name="Vollmers J."/>
            <person name="Rivas-Marin E."/>
            <person name="Kohn T."/>
            <person name="Peeters S.H."/>
            <person name="Heuer A."/>
            <person name="Rast P."/>
            <person name="Oberbeckmann S."/>
            <person name="Bunk B."/>
            <person name="Jeske O."/>
            <person name="Meyerdierks A."/>
            <person name="Storesund J.E."/>
            <person name="Kallscheuer N."/>
            <person name="Luecker S."/>
            <person name="Lage O.M."/>
            <person name="Pohl T."/>
            <person name="Merkel B.J."/>
            <person name="Hornburger P."/>
            <person name="Mueller R.-W."/>
            <person name="Bruemmer F."/>
            <person name="Labrenz M."/>
            <person name="Spormann A.M."/>
            <person name="Op den Camp H."/>
            <person name="Overmann J."/>
            <person name="Amann R."/>
            <person name="Jetten M.S.M."/>
            <person name="Mascher T."/>
            <person name="Medema M.H."/>
            <person name="Devos D.P."/>
            <person name="Kaster A.-K."/>
            <person name="Ovreas L."/>
            <person name="Rohde M."/>
            <person name="Galperin M.Y."/>
            <person name="Jogler C."/>
        </authorList>
    </citation>
    <scope>NUCLEOTIDE SEQUENCE [LARGE SCALE GENOMIC DNA]</scope>
    <source>
        <strain evidence="5 6">Pla85_3_4</strain>
    </source>
</reference>
<evidence type="ECO:0008006" key="7">
    <source>
        <dbReference type="Google" id="ProtNLM"/>
    </source>
</evidence>
<dbReference type="SUPFAM" id="SSF55486">
    <property type="entry name" value="Metalloproteases ('zincins'), catalytic domain"/>
    <property type="match status" value="1"/>
</dbReference>
<dbReference type="InterPro" id="IPR034032">
    <property type="entry name" value="Zn_MMP-like_bac"/>
</dbReference>
<dbReference type="PANTHER" id="PTHR38478">
    <property type="entry name" value="PEPTIDASE M1A AND M12B"/>
    <property type="match status" value="1"/>
</dbReference>
<dbReference type="GO" id="GO:0008237">
    <property type="term" value="F:metallopeptidase activity"/>
    <property type="evidence" value="ECO:0007669"/>
    <property type="project" value="InterPro"/>
</dbReference>
<keyword evidence="6" id="KW-1185">Reference proteome</keyword>
<evidence type="ECO:0000259" key="3">
    <source>
        <dbReference type="Pfam" id="PF16313"/>
    </source>
</evidence>
<name>A0A518DXR5_9BACT</name>
<dbReference type="InterPro" id="IPR033413">
    <property type="entry name" value="DUF5117"/>
</dbReference>
<dbReference type="Pfam" id="PF17148">
    <property type="entry name" value="DUF5117"/>
    <property type="match status" value="1"/>
</dbReference>
<feature type="domain" description="DUF5117" evidence="4">
    <location>
        <begin position="95"/>
        <end position="262"/>
    </location>
</feature>
<dbReference type="CDD" id="cd04276">
    <property type="entry name" value="ZnMc_MMP_like_2"/>
    <property type="match status" value="1"/>
</dbReference>
<feature type="domain" description="EcxA zinc-binding" evidence="3">
    <location>
        <begin position="513"/>
        <end position="829"/>
    </location>
</feature>
<dbReference type="OrthoDB" id="9776599at2"/>
<dbReference type="Gene3D" id="3.40.390.10">
    <property type="entry name" value="Collagenase (Catalytic Domain)"/>
    <property type="match status" value="1"/>
</dbReference>
<evidence type="ECO:0000256" key="1">
    <source>
        <dbReference type="SAM" id="MobiDB-lite"/>
    </source>
</evidence>
<dbReference type="InterPro" id="IPR032534">
    <property type="entry name" value="EcxA_zinc-bd"/>
</dbReference>
<feature type="region of interest" description="Disordered" evidence="1">
    <location>
        <begin position="488"/>
        <end position="510"/>
    </location>
</feature>
<dbReference type="PANTHER" id="PTHR38478:SF1">
    <property type="entry name" value="ZINC DEPENDENT METALLOPROTEASE DOMAIN LIPOPROTEIN"/>
    <property type="match status" value="1"/>
</dbReference>
<dbReference type="Pfam" id="PF16313">
    <property type="entry name" value="DUF4953"/>
    <property type="match status" value="1"/>
</dbReference>
<sequence precursor="true">MFAGTLLRRCVFLALLFATAFVGRQAQAALPAHADVLKDFEEVVSTVDGKKSLFTIWVRKKDNQMLAELPKTFASQKYFIALTLAGGDQYAGLQSGDVYVYWRKYDDRLALIAPDLDTRSSGDNESKASVDRLFTGQVLLDLPIISIGPGGGPIIDMDYLLVQKSTVFFGSSAFNKALPQIYSIAEAKAFPGNVELAFEMPDTSGKLRTLHYSISLITEDPTFKPRLADERVGYFITSFSDLGKYADHETRVRFINRWNLQKADPKLRLSPPKEPLVFYIEHTTPIRYRRWVREGVLSWNRAFEKVGISDAIEVHYQDAASGAHMDKDPEDVRFNFVRWLNNDQGTAIGPSRVNPKTGQILDADIILTDGWIRHYRFQFEDLMPQLAMEGYGPDTLAWLADHPDWDPRLRMASPSQVEHLRSGIRMKSAQPYAGHPFAQADSKLMGSHDFDGLVGRTSQTNGMCLAAQGKAFDMALMHMTMTLAMDKEEAEKEDAKDEKEKDKEDPKSMIDGMPEEFIGPLLAHLVAHEVGHTLGLRHNFKASSIYSVEEINSDAVKGKKPLAGSVMDYTPVNIRYKSGAEQGDYAMTGIGPYDEWAIEYGYTSETDLKPILDRVADPNLVYATDEDAYGPDPLARRYDFGSDPLAYAKEQVDLAEHHRGRLLKGFVKDGESWSRVRRGYGLTLALQVRALSMMANWVGGVHVYRDKKGDTNGRAPLEVVDYAKQRAALEFVMKNSFHDEAFGLTPELLRWMTNDKWLDEFSNAIKDSTYPVHDSIMGVQSSTLTMILKPTTLQRVYDNEFRTPADEDALTLPELLDRVSKEIWSELDQKLDHKYTARAPMTSSLRRNLQREHLKRLIDLAMPGAGSQAAYKPISTLSVAELRRLGARIQKSLKDSGDKLDPYTRAHLEEAASVVSKALDAQYIYNANDLRSSGGFHSVFGRSDG</sequence>
<feature type="signal peptide" evidence="2">
    <location>
        <begin position="1"/>
        <end position="28"/>
    </location>
</feature>
<feature type="compositionally biased region" description="Basic and acidic residues" evidence="1">
    <location>
        <begin position="488"/>
        <end position="508"/>
    </location>
</feature>
<dbReference type="Proteomes" id="UP000317648">
    <property type="component" value="Chromosome"/>
</dbReference>
<evidence type="ECO:0000313" key="6">
    <source>
        <dbReference type="Proteomes" id="UP000317648"/>
    </source>
</evidence>
<protein>
    <recommendedName>
        <fullName evidence="7">DUF5117 domain-containing protein</fullName>
    </recommendedName>
</protein>
<keyword evidence="2" id="KW-0732">Signal</keyword>
<dbReference type="InterPro" id="IPR024079">
    <property type="entry name" value="MetalloPept_cat_dom_sf"/>
</dbReference>
<dbReference type="AlphaFoldDB" id="A0A518DXR5"/>
<dbReference type="KEGG" id="lcre:Pla8534_44600"/>
<evidence type="ECO:0000259" key="4">
    <source>
        <dbReference type="Pfam" id="PF17148"/>
    </source>
</evidence>
<evidence type="ECO:0000256" key="2">
    <source>
        <dbReference type="SAM" id="SignalP"/>
    </source>
</evidence>
<organism evidence="5 6">
    <name type="scientific">Lignipirellula cremea</name>
    <dbReference type="NCBI Taxonomy" id="2528010"/>
    <lineage>
        <taxon>Bacteria</taxon>
        <taxon>Pseudomonadati</taxon>
        <taxon>Planctomycetota</taxon>
        <taxon>Planctomycetia</taxon>
        <taxon>Pirellulales</taxon>
        <taxon>Pirellulaceae</taxon>
        <taxon>Lignipirellula</taxon>
    </lineage>
</organism>
<dbReference type="RefSeq" id="WP_145055253.1">
    <property type="nucleotide sequence ID" value="NZ_CP036433.1"/>
</dbReference>
<gene>
    <name evidence="5" type="ORF">Pla8534_44600</name>
</gene>